<feature type="signal peptide" evidence="1">
    <location>
        <begin position="1"/>
        <end position="23"/>
    </location>
</feature>
<dbReference type="AlphaFoldDB" id="A0A2S4VDK6"/>
<protein>
    <submittedName>
        <fullName evidence="2">Uncharacterized protein</fullName>
    </submittedName>
</protein>
<keyword evidence="1" id="KW-0732">Signal</keyword>
<dbReference type="EMBL" id="PKSL01000073">
    <property type="protein sequence ID" value="POW07565.1"/>
    <property type="molecule type" value="Genomic_DNA"/>
</dbReference>
<sequence length="319" mass="33918">MTMFASRALFSSVLCVIVAAVTAFRQAPDGPLNLCSGSGTNSMVVGALYSNGTVSRVSGRGQLLDTPSGHCSCVANGVYCPVHPSNPLFRGPLVFCANTKTNKCFSTVEYNFKPSYPPCGSVPALWLSVLSTPTGQFRVSADKDSRLTPPAEIVHAWPTASIVLSTLVILSSGGHWYFVPTQKPTNVLKRSNIMLSPYIPHWSVSRVVSRETQPFLGVQVLKRILTSLHATIPQNLCRGSGTSSMVVGALYSNGTVSRVSGQGQSLDTPSGHCSCVTNGVYCPVPPSNPLFRGPLVFCANAKTNKCFKTVAYNPGQNTP</sequence>
<name>A0A2S4VDK6_9BASI</name>
<dbReference type="VEuPathDB" id="FungiDB:PSTT_08170"/>
<evidence type="ECO:0000313" key="2">
    <source>
        <dbReference type="EMBL" id="POW07565.1"/>
    </source>
</evidence>
<proteinExistence type="predicted"/>
<reference evidence="2" key="1">
    <citation type="submission" date="2017-12" db="EMBL/GenBank/DDBJ databases">
        <title>Gene loss provides genomic basis for host adaptation in cereal stripe rust fungi.</title>
        <authorList>
            <person name="Xia C."/>
        </authorList>
    </citation>
    <scope>NUCLEOTIDE SEQUENCE [LARGE SCALE GENOMIC DNA]</scope>
    <source>
        <strain evidence="2">93-210</strain>
    </source>
</reference>
<dbReference type="VEuPathDB" id="FungiDB:PSHT_05223"/>
<evidence type="ECO:0000313" key="3">
    <source>
        <dbReference type="Proteomes" id="UP000239156"/>
    </source>
</evidence>
<keyword evidence="3" id="KW-1185">Reference proteome</keyword>
<evidence type="ECO:0000256" key="1">
    <source>
        <dbReference type="SAM" id="SignalP"/>
    </source>
</evidence>
<dbReference type="Proteomes" id="UP000239156">
    <property type="component" value="Unassembled WGS sequence"/>
</dbReference>
<comment type="caution">
    <text evidence="2">The sequence shown here is derived from an EMBL/GenBank/DDBJ whole genome shotgun (WGS) entry which is preliminary data.</text>
</comment>
<feature type="chain" id="PRO_5015397588" evidence="1">
    <location>
        <begin position="24"/>
        <end position="319"/>
    </location>
</feature>
<accession>A0A2S4VDK6</accession>
<gene>
    <name evidence="2" type="ORF">PSTT_08170</name>
</gene>
<organism evidence="2 3">
    <name type="scientific">Puccinia striiformis</name>
    <dbReference type="NCBI Taxonomy" id="27350"/>
    <lineage>
        <taxon>Eukaryota</taxon>
        <taxon>Fungi</taxon>
        <taxon>Dikarya</taxon>
        <taxon>Basidiomycota</taxon>
        <taxon>Pucciniomycotina</taxon>
        <taxon>Pucciniomycetes</taxon>
        <taxon>Pucciniales</taxon>
        <taxon>Pucciniaceae</taxon>
        <taxon>Puccinia</taxon>
    </lineage>
</organism>